<gene>
    <name evidence="1" type="ORF">WKV53_11885</name>
</gene>
<evidence type="ECO:0000313" key="2">
    <source>
        <dbReference type="Proteomes" id="UP001371305"/>
    </source>
</evidence>
<name>A0ABU9ATX4_9BACT</name>
<evidence type="ECO:0000313" key="1">
    <source>
        <dbReference type="EMBL" id="MEK7951206.1"/>
    </source>
</evidence>
<accession>A0ABU9ATX4</accession>
<dbReference type="Proteomes" id="UP001371305">
    <property type="component" value="Unassembled WGS sequence"/>
</dbReference>
<reference evidence="1 2" key="1">
    <citation type="submission" date="2024-04" db="EMBL/GenBank/DDBJ databases">
        <title>Luteolibacter sp. isolated from soil.</title>
        <authorList>
            <person name="An J."/>
        </authorList>
    </citation>
    <scope>NUCLEOTIDE SEQUENCE [LARGE SCALE GENOMIC DNA]</scope>
    <source>
        <strain evidence="1 2">Y139</strain>
    </source>
</reference>
<dbReference type="RefSeq" id="WP_341404808.1">
    <property type="nucleotide sequence ID" value="NZ_JBBUKT010000004.1"/>
</dbReference>
<comment type="caution">
    <text evidence="1">The sequence shown here is derived from an EMBL/GenBank/DDBJ whole genome shotgun (WGS) entry which is preliminary data.</text>
</comment>
<sequence>MKTQRIALALTAINLVLLVFILIRLRPAAAGQGVVPVLRARSLEIVDEQGRVRSQILVTTPTTMPDGKSYPEGALFRLIDPNGRPVVKIGGSVDGSAISLGGDSERREWSGIQLLAEGSGSTVKLTNKDGRQEVVTPK</sequence>
<protein>
    <submittedName>
        <fullName evidence="1">Uncharacterized protein</fullName>
    </submittedName>
</protein>
<organism evidence="1 2">
    <name type="scientific">Luteolibacter soli</name>
    <dbReference type="NCBI Taxonomy" id="3135280"/>
    <lineage>
        <taxon>Bacteria</taxon>
        <taxon>Pseudomonadati</taxon>
        <taxon>Verrucomicrobiota</taxon>
        <taxon>Verrucomicrobiia</taxon>
        <taxon>Verrucomicrobiales</taxon>
        <taxon>Verrucomicrobiaceae</taxon>
        <taxon>Luteolibacter</taxon>
    </lineage>
</organism>
<proteinExistence type="predicted"/>
<dbReference type="EMBL" id="JBBUKT010000004">
    <property type="protein sequence ID" value="MEK7951206.1"/>
    <property type="molecule type" value="Genomic_DNA"/>
</dbReference>
<keyword evidence="2" id="KW-1185">Reference proteome</keyword>